<gene>
    <name evidence="8" type="ORF">SAMN05192564_103391</name>
</gene>
<dbReference type="Gene3D" id="3.50.50.60">
    <property type="entry name" value="FAD/NAD(P)-binding domain"/>
    <property type="match status" value="1"/>
</dbReference>
<evidence type="ECO:0000259" key="7">
    <source>
        <dbReference type="Pfam" id="PF01266"/>
    </source>
</evidence>
<dbReference type="GO" id="GO:0005737">
    <property type="term" value="C:cytoplasm"/>
    <property type="evidence" value="ECO:0007669"/>
    <property type="project" value="TreeGrafter"/>
</dbReference>
<accession>A0A1H4EIM1</accession>
<dbReference type="GO" id="GO:0047545">
    <property type="term" value="F:(S)-2-hydroxyglutarate dehydrogenase activity"/>
    <property type="evidence" value="ECO:0007669"/>
    <property type="project" value="TreeGrafter"/>
</dbReference>
<dbReference type="AlphaFoldDB" id="A0A1H4EIM1"/>
<dbReference type="InterPro" id="IPR036188">
    <property type="entry name" value="FAD/NAD-bd_sf"/>
</dbReference>
<keyword evidence="3" id="KW-0274">FAD</keyword>
<dbReference type="PANTHER" id="PTHR43104:SF2">
    <property type="entry name" value="L-2-HYDROXYGLUTARATE DEHYDROGENASE, MITOCHONDRIAL"/>
    <property type="match status" value="1"/>
</dbReference>
<evidence type="ECO:0000256" key="2">
    <source>
        <dbReference type="ARBA" id="ARBA00022630"/>
    </source>
</evidence>
<dbReference type="STRING" id="83784.SAMN05192564_103391"/>
<keyword evidence="2" id="KW-0285">Flavoprotein</keyword>
<dbReference type="InterPro" id="IPR006076">
    <property type="entry name" value="FAD-dep_OxRdtase"/>
</dbReference>
<evidence type="ECO:0000313" key="9">
    <source>
        <dbReference type="Proteomes" id="UP000198638"/>
    </source>
</evidence>
<keyword evidence="4" id="KW-0560">Oxidoreductase</keyword>
<dbReference type="Gene3D" id="3.30.9.10">
    <property type="entry name" value="D-Amino Acid Oxidase, subunit A, domain 2"/>
    <property type="match status" value="1"/>
</dbReference>
<keyword evidence="9" id="KW-1185">Reference proteome</keyword>
<evidence type="ECO:0000256" key="5">
    <source>
        <dbReference type="ARBA" id="ARBA00037941"/>
    </source>
</evidence>
<comment type="cofactor">
    <cofactor evidence="1">
        <name>FAD</name>
        <dbReference type="ChEBI" id="CHEBI:57692"/>
    </cofactor>
</comment>
<dbReference type="SUPFAM" id="SSF51905">
    <property type="entry name" value="FAD/NAD(P)-binding domain"/>
    <property type="match status" value="1"/>
</dbReference>
<dbReference type="RefSeq" id="WP_245753223.1">
    <property type="nucleotide sequence ID" value="NZ_FNRQ01000003.1"/>
</dbReference>
<dbReference type="PANTHER" id="PTHR43104">
    <property type="entry name" value="L-2-HYDROXYGLUTARATE DEHYDROGENASE, MITOCHONDRIAL"/>
    <property type="match status" value="1"/>
</dbReference>
<dbReference type="EMBL" id="FNRQ01000003">
    <property type="protein sequence ID" value="SEA84796.1"/>
    <property type="molecule type" value="Genomic_DNA"/>
</dbReference>
<reference evidence="9" key="1">
    <citation type="submission" date="2016-10" db="EMBL/GenBank/DDBJ databases">
        <authorList>
            <person name="Varghese N."/>
            <person name="Submissions S."/>
        </authorList>
    </citation>
    <scope>NUCLEOTIDE SEQUENCE [LARGE SCALE GENOMIC DNA]</scope>
    <source>
        <strain evidence="9">LMG 24000</strain>
    </source>
</reference>
<feature type="region of interest" description="Disordered" evidence="6">
    <location>
        <begin position="413"/>
        <end position="441"/>
    </location>
</feature>
<dbReference type="Pfam" id="PF01266">
    <property type="entry name" value="DAO"/>
    <property type="match status" value="1"/>
</dbReference>
<evidence type="ECO:0000256" key="4">
    <source>
        <dbReference type="ARBA" id="ARBA00023002"/>
    </source>
</evidence>
<organism evidence="8 9">
    <name type="scientific">Paraburkholderia sartisoli</name>
    <dbReference type="NCBI Taxonomy" id="83784"/>
    <lineage>
        <taxon>Bacteria</taxon>
        <taxon>Pseudomonadati</taxon>
        <taxon>Pseudomonadota</taxon>
        <taxon>Betaproteobacteria</taxon>
        <taxon>Burkholderiales</taxon>
        <taxon>Burkholderiaceae</taxon>
        <taxon>Paraburkholderia</taxon>
    </lineage>
</organism>
<evidence type="ECO:0000256" key="6">
    <source>
        <dbReference type="SAM" id="MobiDB-lite"/>
    </source>
</evidence>
<dbReference type="NCBIfam" id="NF008726">
    <property type="entry name" value="PRK11728.1"/>
    <property type="match status" value="1"/>
</dbReference>
<evidence type="ECO:0000256" key="1">
    <source>
        <dbReference type="ARBA" id="ARBA00001974"/>
    </source>
</evidence>
<name>A0A1H4EIM1_9BURK</name>
<protein>
    <submittedName>
        <fullName evidence="8">L-2-hydroxyglutarate oxidase</fullName>
    </submittedName>
</protein>
<dbReference type="Proteomes" id="UP000198638">
    <property type="component" value="Unassembled WGS sequence"/>
</dbReference>
<feature type="domain" description="FAD dependent oxidoreductase" evidence="7">
    <location>
        <begin position="13"/>
        <end position="400"/>
    </location>
</feature>
<proteinExistence type="inferred from homology"/>
<comment type="similarity">
    <text evidence="5">Belongs to the L2HGDH family.</text>
</comment>
<evidence type="ECO:0000313" key="8">
    <source>
        <dbReference type="EMBL" id="SEA84796.1"/>
    </source>
</evidence>
<sequence>MTTVQHHRGYDADVLVVGGGIVGVSTAMQLIERHPGLSVLLLEKEASLAAHQSSHNSGVIHAGVYYAPGSLKAGFCRQGAAATYEFARRHDVPVEQCGKLIVATQDIEVERLNALYARCQQNQLEPQMLGEAALRELEPRITGRAAIRVAASGIADYAAMTTTMARLAQERGAQILLNQRVDALHEDENGVTAETSGDRFRARHAIVCAGLMADRLAKMCNVDLDFRIVPFRGEYYRLPAAKNDIVKHLIYPVPDPALPFLGVHLTRMIGGYVTVGPNAVLALAREGYRWRDASLKDLAGMAAFPGFWKMLGKHGASGLIEMRNSLWKRGYLELCRRYCPELVLSDLEPYPSGVRAQAVMADGSMVHDFLIRSSQRSLHVCNAPSPAATSALPIGACLVDEFDKRFNLAPLTRPYPTGEAHGPTTGGSTRMPGTRMSDTAF</sequence>
<evidence type="ECO:0000256" key="3">
    <source>
        <dbReference type="ARBA" id="ARBA00022827"/>
    </source>
</evidence>